<dbReference type="AlphaFoldDB" id="A0A160VBL4"/>
<organism evidence="2">
    <name type="scientific">hydrothermal vent metagenome</name>
    <dbReference type="NCBI Taxonomy" id="652676"/>
    <lineage>
        <taxon>unclassified sequences</taxon>
        <taxon>metagenomes</taxon>
        <taxon>ecological metagenomes</taxon>
    </lineage>
</organism>
<proteinExistence type="predicted"/>
<accession>A0A160VBL4</accession>
<protein>
    <submittedName>
        <fullName evidence="2">Uncharacterized protein</fullName>
    </submittedName>
</protein>
<feature type="transmembrane region" description="Helical" evidence="1">
    <location>
        <begin position="40"/>
        <end position="60"/>
    </location>
</feature>
<evidence type="ECO:0000313" key="2">
    <source>
        <dbReference type="EMBL" id="CUV03579.1"/>
    </source>
</evidence>
<keyword evidence="1" id="KW-0812">Transmembrane</keyword>
<keyword evidence="1" id="KW-0472">Membrane</keyword>
<sequence length="88" mass="9676">MPASVFSFILAHQGDAADPELLRWIKVQLDHIFGSGPWGVVAIMGFIILAIPIFVGAVYLMQANRRTAADTIDSEPIQQDGQEQERVP</sequence>
<reference evidence="2" key="1">
    <citation type="submission" date="2015-10" db="EMBL/GenBank/DDBJ databases">
        <authorList>
            <person name="Gilbert D.G."/>
        </authorList>
    </citation>
    <scope>NUCLEOTIDE SEQUENCE</scope>
</reference>
<keyword evidence="1" id="KW-1133">Transmembrane helix</keyword>
<evidence type="ECO:0000256" key="1">
    <source>
        <dbReference type="SAM" id="Phobius"/>
    </source>
</evidence>
<gene>
    <name evidence="2" type="ORF">MGWOODY_Clf1925</name>
</gene>
<dbReference type="EMBL" id="FAXA01000439">
    <property type="protein sequence ID" value="CUV03579.1"/>
    <property type="molecule type" value="Genomic_DNA"/>
</dbReference>
<name>A0A160VBL4_9ZZZZ</name>